<sequence length="618" mass="68115">MEEWVGQQWHRFISRAADCQHPQAAVSLAQMERSIGLLFRAGGGARAVRLTGAADSRVGGTRSWLQRVAGSGTHAPLPRLESDVLALPPTLAVFDDIALNRALYLWLAALASVIDGYGEHNGDGGGDWIGSNLLATRVALHAFPGLRERHAQLVEAQLALRPDLSTLRGPAAAAEAQVQRALRGERLHEGPALRPQDVAPVWLWLDVAEATRGADAVRNRPDPESSEPAQRPPSSGSKRRRKAEAVSDERDKAPLMMFFRAESILSWGEFIKVNRASDDDEDPQAQAVADDMDVLAIAPDGRSAASRVKFDLDLPSAAADDRPLGPGLRLPEWDWKRARLLPEHCALQTLISTPAKPFVPPPALRATARRIRRRMEVLRAGLGRERGRPDGDELDLDAFVRHQVDAASAPHHELPAVFSRRVRRERSLATLLLADLSLSTDAHVDNHSRVIDVIRDALYVFGEALSASGDPFEMLGFSSVRRQNVRMQHLKGFDEPWRGGACDRVGAIRPGYYTRMGAAIRCATLRLQARPERQRLLLILTDGKPNDLDVYEGRYGLEDTRHAVQAARDAGLVPFCVTIDETAHDYLPMLFGQRGYALVHRPQDLVQRLAQVHAALTR</sequence>
<dbReference type="InterPro" id="IPR036465">
    <property type="entry name" value="vWFA_dom_sf"/>
</dbReference>
<proteinExistence type="predicted"/>
<accession>B1Y7Z1</accession>
<dbReference type="SUPFAM" id="SSF53300">
    <property type="entry name" value="vWA-like"/>
    <property type="match status" value="1"/>
</dbReference>
<evidence type="ECO:0000313" key="3">
    <source>
        <dbReference type="EMBL" id="ACB33733.1"/>
    </source>
</evidence>
<dbReference type="EMBL" id="CP001013">
    <property type="protein sequence ID" value="ACB33733.1"/>
    <property type="molecule type" value="Genomic_DNA"/>
</dbReference>
<dbReference type="Gene3D" id="3.40.50.410">
    <property type="entry name" value="von Willebrand factor, type A domain"/>
    <property type="match status" value="1"/>
</dbReference>
<dbReference type="SMART" id="SM00327">
    <property type="entry name" value="VWA"/>
    <property type="match status" value="1"/>
</dbReference>
<feature type="domain" description="VWFA" evidence="2">
    <location>
        <begin position="427"/>
        <end position="610"/>
    </location>
</feature>
<evidence type="ECO:0000256" key="1">
    <source>
        <dbReference type="SAM" id="MobiDB-lite"/>
    </source>
</evidence>
<dbReference type="PANTHER" id="PTHR41248">
    <property type="entry name" value="NORD PROTEIN"/>
    <property type="match status" value="1"/>
</dbReference>
<dbReference type="InterPro" id="IPR002035">
    <property type="entry name" value="VWF_A"/>
</dbReference>
<feature type="region of interest" description="Disordered" evidence="1">
    <location>
        <begin position="214"/>
        <end position="248"/>
    </location>
</feature>
<dbReference type="CDD" id="cd01454">
    <property type="entry name" value="vWA_norD_type"/>
    <property type="match status" value="1"/>
</dbReference>
<dbReference type="HOGENOM" id="CLU_024042_0_0_4"/>
<dbReference type="RefSeq" id="WP_012346495.1">
    <property type="nucleotide sequence ID" value="NC_010524.1"/>
</dbReference>
<protein>
    <submittedName>
        <fullName evidence="3">von Willebrand factor type A</fullName>
    </submittedName>
</protein>
<name>B1Y7Z1_LEPCP</name>
<dbReference type="OrthoDB" id="9758211at2"/>
<reference evidence="3 4" key="1">
    <citation type="submission" date="2008-03" db="EMBL/GenBank/DDBJ databases">
        <title>Complete sequence of Leptothrix cholodnii SP-6.</title>
        <authorList>
            <consortium name="US DOE Joint Genome Institute"/>
            <person name="Copeland A."/>
            <person name="Lucas S."/>
            <person name="Lapidus A."/>
            <person name="Glavina del Rio T."/>
            <person name="Dalin E."/>
            <person name="Tice H."/>
            <person name="Bruce D."/>
            <person name="Goodwin L."/>
            <person name="Pitluck S."/>
            <person name="Chertkov O."/>
            <person name="Brettin T."/>
            <person name="Detter J.C."/>
            <person name="Han C."/>
            <person name="Kuske C.R."/>
            <person name="Schmutz J."/>
            <person name="Larimer F."/>
            <person name="Land M."/>
            <person name="Hauser L."/>
            <person name="Kyrpides N."/>
            <person name="Lykidis A."/>
            <person name="Emerson D."/>
            <person name="Richardson P."/>
        </authorList>
    </citation>
    <scope>NUCLEOTIDE SEQUENCE [LARGE SCALE GENOMIC DNA]</scope>
    <source>
        <strain evidence="4">ATCC 51168 / LMG 8142 / SP-6</strain>
    </source>
</reference>
<dbReference type="PANTHER" id="PTHR41248:SF1">
    <property type="entry name" value="NORD PROTEIN"/>
    <property type="match status" value="1"/>
</dbReference>
<dbReference type="AlphaFoldDB" id="B1Y7Z1"/>
<dbReference type="eggNOG" id="COG4548">
    <property type="taxonomic scope" value="Bacteria"/>
</dbReference>
<organism evidence="3 4">
    <name type="scientific">Leptothrix cholodnii (strain ATCC 51168 / LMG 8142 / SP-6)</name>
    <name type="common">Leptothrix discophora (strain SP-6)</name>
    <dbReference type="NCBI Taxonomy" id="395495"/>
    <lineage>
        <taxon>Bacteria</taxon>
        <taxon>Pseudomonadati</taxon>
        <taxon>Pseudomonadota</taxon>
        <taxon>Betaproteobacteria</taxon>
        <taxon>Burkholderiales</taxon>
        <taxon>Sphaerotilaceae</taxon>
        <taxon>Leptothrix</taxon>
    </lineage>
</organism>
<evidence type="ECO:0000313" key="4">
    <source>
        <dbReference type="Proteomes" id="UP000001693"/>
    </source>
</evidence>
<dbReference type="InterPro" id="IPR051928">
    <property type="entry name" value="NorD/CobT"/>
</dbReference>
<gene>
    <name evidence="3" type="ordered locus">Lcho_1465</name>
</gene>
<dbReference type="STRING" id="395495.Lcho_1465"/>
<evidence type="ECO:0000259" key="2">
    <source>
        <dbReference type="SMART" id="SM00327"/>
    </source>
</evidence>
<dbReference type="Proteomes" id="UP000001693">
    <property type="component" value="Chromosome"/>
</dbReference>
<keyword evidence="4" id="KW-1185">Reference proteome</keyword>
<dbReference type="KEGG" id="lch:Lcho_1465"/>